<evidence type="ECO:0000313" key="1">
    <source>
        <dbReference type="EMBL" id="GLQ84728.1"/>
    </source>
</evidence>
<comment type="caution">
    <text evidence="1">The sequence shown here is derived from an EMBL/GenBank/DDBJ whole genome shotgun (WGS) entry which is preliminary data.</text>
</comment>
<sequence>MTERLDRLDAFRILRETIKKNYGTQRSFAQENNLREQDVSDALNGRRPLSAAMLKACGLRRIEYFERVEVEHEAA</sequence>
<reference evidence="1" key="3">
    <citation type="submission" date="2023-01" db="EMBL/GenBank/DDBJ databases">
        <title>Draft genome sequence of Gluconobacter sphaericus strain NBRC 12467.</title>
        <authorList>
            <person name="Sun Q."/>
            <person name="Mori K."/>
        </authorList>
    </citation>
    <scope>NUCLEOTIDE SEQUENCE</scope>
    <source>
        <strain evidence="1">NBRC 12467</strain>
    </source>
</reference>
<dbReference type="Proteomes" id="UP001156708">
    <property type="component" value="Unassembled WGS sequence"/>
</dbReference>
<dbReference type="Gene3D" id="1.10.260.40">
    <property type="entry name" value="lambda repressor-like DNA-binding domains"/>
    <property type="match status" value="1"/>
</dbReference>
<dbReference type="InterPro" id="IPR010982">
    <property type="entry name" value="Lambda_DNA-bd_dom_sf"/>
</dbReference>
<gene>
    <name evidence="1" type="ORF">GCM10007872_16360</name>
    <name evidence="2" type="ORF">GCM10007872_20250</name>
</gene>
<proteinExistence type="predicted"/>
<dbReference type="EMBL" id="BSNZ01000013">
    <property type="protein sequence ID" value="GLQ85117.1"/>
    <property type="molecule type" value="Genomic_DNA"/>
</dbReference>
<dbReference type="RefSeq" id="WP_141352376.1">
    <property type="nucleotide sequence ID" value="NZ_BARA01000113.1"/>
</dbReference>
<organism evidence="1 3">
    <name type="scientific">Gluconobacter sphaericus NBRC 12467</name>
    <dbReference type="NCBI Taxonomy" id="1307951"/>
    <lineage>
        <taxon>Bacteria</taxon>
        <taxon>Pseudomonadati</taxon>
        <taxon>Pseudomonadota</taxon>
        <taxon>Alphaproteobacteria</taxon>
        <taxon>Acetobacterales</taxon>
        <taxon>Acetobacteraceae</taxon>
        <taxon>Gluconobacter</taxon>
    </lineage>
</organism>
<reference evidence="3" key="2">
    <citation type="journal article" date="2019" name="Int. J. Syst. Evol. Microbiol.">
        <title>The Global Catalogue of Microorganisms (GCM) 10K type strain sequencing project: providing services to taxonomists for standard genome sequencing and annotation.</title>
        <authorList>
            <consortium name="The Broad Institute Genomics Platform"/>
            <consortium name="The Broad Institute Genome Sequencing Center for Infectious Disease"/>
            <person name="Wu L."/>
            <person name="Ma J."/>
        </authorList>
    </citation>
    <scope>NUCLEOTIDE SEQUENCE [LARGE SCALE GENOMIC DNA]</scope>
    <source>
        <strain evidence="3">NBRC 12467</strain>
    </source>
</reference>
<name>A0AA37WBE5_9PROT</name>
<keyword evidence="3" id="KW-1185">Reference proteome</keyword>
<reference evidence="1" key="1">
    <citation type="journal article" date="2014" name="Int. J. Syst. Evol. Microbiol.">
        <title>Complete genome sequence of Corynebacterium casei LMG S-19264T (=DSM 44701T), isolated from a smear-ripened cheese.</title>
        <authorList>
            <consortium name="US DOE Joint Genome Institute (JGI-PGF)"/>
            <person name="Walter F."/>
            <person name="Albersmeier A."/>
            <person name="Kalinowski J."/>
            <person name="Ruckert C."/>
        </authorList>
    </citation>
    <scope>NUCLEOTIDE SEQUENCE</scope>
    <source>
        <strain evidence="1">NBRC 12467</strain>
    </source>
</reference>
<evidence type="ECO:0000313" key="3">
    <source>
        <dbReference type="Proteomes" id="UP001156708"/>
    </source>
</evidence>
<dbReference type="GO" id="GO:0003677">
    <property type="term" value="F:DNA binding"/>
    <property type="evidence" value="ECO:0007669"/>
    <property type="project" value="InterPro"/>
</dbReference>
<accession>A0AA37WBE5</accession>
<dbReference type="EMBL" id="BSNZ01000008">
    <property type="protein sequence ID" value="GLQ84728.1"/>
    <property type="molecule type" value="Genomic_DNA"/>
</dbReference>
<dbReference type="AlphaFoldDB" id="A0AA37WBE5"/>
<evidence type="ECO:0000313" key="2">
    <source>
        <dbReference type="EMBL" id="GLQ85117.1"/>
    </source>
</evidence>
<protein>
    <submittedName>
        <fullName evidence="1">Uncharacterized protein</fullName>
    </submittedName>
</protein>